<reference evidence="1 2" key="1">
    <citation type="submission" date="2024-05" db="EMBL/GenBank/DDBJ databases">
        <title>Genome sequencing and assembly of Indian major carp, Cirrhinus mrigala (Hamilton, 1822).</title>
        <authorList>
            <person name="Mohindra V."/>
            <person name="Chowdhury L.M."/>
            <person name="Lal K."/>
            <person name="Jena J.K."/>
        </authorList>
    </citation>
    <scope>NUCLEOTIDE SEQUENCE [LARGE SCALE GENOMIC DNA]</scope>
    <source>
        <strain evidence="1">CM1030</strain>
        <tissue evidence="1">Blood</tissue>
    </source>
</reference>
<dbReference type="Proteomes" id="UP001529510">
    <property type="component" value="Unassembled WGS sequence"/>
</dbReference>
<dbReference type="AlphaFoldDB" id="A0ABD0QIZ2"/>
<name>A0ABD0QIZ2_CIRMR</name>
<proteinExistence type="predicted"/>
<evidence type="ECO:0000313" key="1">
    <source>
        <dbReference type="EMBL" id="KAL0186195.1"/>
    </source>
</evidence>
<protein>
    <submittedName>
        <fullName evidence="1">Uncharacterized protein</fullName>
    </submittedName>
</protein>
<feature type="non-terminal residue" evidence="1">
    <location>
        <position position="1"/>
    </location>
</feature>
<keyword evidence="2" id="KW-1185">Reference proteome</keyword>
<organism evidence="1 2">
    <name type="scientific">Cirrhinus mrigala</name>
    <name type="common">Mrigala</name>
    <dbReference type="NCBI Taxonomy" id="683832"/>
    <lineage>
        <taxon>Eukaryota</taxon>
        <taxon>Metazoa</taxon>
        <taxon>Chordata</taxon>
        <taxon>Craniata</taxon>
        <taxon>Vertebrata</taxon>
        <taxon>Euteleostomi</taxon>
        <taxon>Actinopterygii</taxon>
        <taxon>Neopterygii</taxon>
        <taxon>Teleostei</taxon>
        <taxon>Ostariophysi</taxon>
        <taxon>Cypriniformes</taxon>
        <taxon>Cyprinidae</taxon>
        <taxon>Labeoninae</taxon>
        <taxon>Labeonini</taxon>
        <taxon>Cirrhinus</taxon>
    </lineage>
</organism>
<accession>A0ABD0QIZ2</accession>
<gene>
    <name evidence="1" type="ORF">M9458_017865</name>
</gene>
<comment type="caution">
    <text evidence="1">The sequence shown here is derived from an EMBL/GenBank/DDBJ whole genome shotgun (WGS) entry which is preliminary data.</text>
</comment>
<sequence length="64" mass="6783">ACAPVLPEPTAASHCYALRPVLSAYPEEGLPVPVGMPVRAWHLPLPAAAPTPFAIPPPTSYRRL</sequence>
<evidence type="ECO:0000313" key="2">
    <source>
        <dbReference type="Proteomes" id="UP001529510"/>
    </source>
</evidence>
<dbReference type="EMBL" id="JAMKFB020000008">
    <property type="protein sequence ID" value="KAL0186195.1"/>
    <property type="molecule type" value="Genomic_DNA"/>
</dbReference>
<feature type="non-terminal residue" evidence="1">
    <location>
        <position position="64"/>
    </location>
</feature>